<sequence length="270" mass="30887">MKKKFDGYVIYSDLDGTLLNNNKEVSDENKEFINYFIENGGKFSIATGRAFEATEKYINGVNIDIPAIVYNGGVIYDCVKRKPVKEKCLEREKMNIVHKINTDYENLGIEIYCGTDIYIFKDNKTAERPATKLLNIIYDYKENLFDLKWNKILLVGEVERMDSIQHDLKTNYGIYAVRSGDRFLEILPDETSKGHALSEVINIFGLDKSKVIAVGDDMNDAEMLQECGIAFCPENASDSVKKYADVITNNNENHVIKSIVEWIEKDNKFI</sequence>
<dbReference type="NCBIfam" id="TIGR01484">
    <property type="entry name" value="HAD-SF-IIB"/>
    <property type="match status" value="1"/>
</dbReference>
<reference evidence="1 2" key="1">
    <citation type="submission" date="2016-01" db="EMBL/GenBank/DDBJ databases">
        <title>Characterization of the Clostridium difficile lineages that are prevalent in Hong Kong and China.</title>
        <authorList>
            <person name="Kwok J.S.-L."/>
            <person name="Lam W.-Y."/>
            <person name="Ip M."/>
            <person name="Chan T.-F."/>
            <person name="Hawkey P.M."/>
            <person name="Tsui S.K.-W."/>
        </authorList>
    </citation>
    <scope>NUCLEOTIDE SEQUENCE [LARGE SCALE GENOMIC DNA]</scope>
    <source>
        <strain evidence="1 2">300064</strain>
    </source>
</reference>
<dbReference type="GO" id="GO:0005829">
    <property type="term" value="C:cytosol"/>
    <property type="evidence" value="ECO:0007669"/>
    <property type="project" value="TreeGrafter"/>
</dbReference>
<dbReference type="Pfam" id="PF08282">
    <property type="entry name" value="Hydrolase_3"/>
    <property type="match status" value="1"/>
</dbReference>
<comment type="caution">
    <text evidence="1">The sequence shown here is derived from an EMBL/GenBank/DDBJ whole genome shotgun (WGS) entry which is preliminary data.</text>
</comment>
<protein>
    <submittedName>
        <fullName evidence="1">Haloacid dehalogenase</fullName>
    </submittedName>
</protein>
<name>A0A2S7FCD7_CLOBU</name>
<dbReference type="EMBL" id="LRDH01000096">
    <property type="protein sequence ID" value="PPV15800.1"/>
    <property type="molecule type" value="Genomic_DNA"/>
</dbReference>
<dbReference type="PROSITE" id="PS01228">
    <property type="entry name" value="COF_1"/>
    <property type="match status" value="1"/>
</dbReference>
<proteinExistence type="predicted"/>
<dbReference type="InterPro" id="IPR023214">
    <property type="entry name" value="HAD_sf"/>
</dbReference>
<dbReference type="InterPro" id="IPR000150">
    <property type="entry name" value="Cof"/>
</dbReference>
<dbReference type="GO" id="GO:0016791">
    <property type="term" value="F:phosphatase activity"/>
    <property type="evidence" value="ECO:0007669"/>
    <property type="project" value="UniProtKB-ARBA"/>
</dbReference>
<dbReference type="InterPro" id="IPR036412">
    <property type="entry name" value="HAD-like_sf"/>
</dbReference>
<dbReference type="AlphaFoldDB" id="A0A2S7FCD7"/>
<evidence type="ECO:0000313" key="2">
    <source>
        <dbReference type="Proteomes" id="UP000238081"/>
    </source>
</evidence>
<dbReference type="Gene3D" id="3.30.1240.10">
    <property type="match status" value="1"/>
</dbReference>
<accession>A0A2S7FCD7</accession>
<organism evidence="1 2">
    <name type="scientific">Clostridium butyricum</name>
    <dbReference type="NCBI Taxonomy" id="1492"/>
    <lineage>
        <taxon>Bacteria</taxon>
        <taxon>Bacillati</taxon>
        <taxon>Bacillota</taxon>
        <taxon>Clostridia</taxon>
        <taxon>Eubacteriales</taxon>
        <taxon>Clostridiaceae</taxon>
        <taxon>Clostridium</taxon>
    </lineage>
</organism>
<dbReference type="NCBIfam" id="TIGR00099">
    <property type="entry name" value="Cof-subfamily"/>
    <property type="match status" value="1"/>
</dbReference>
<dbReference type="SUPFAM" id="SSF56784">
    <property type="entry name" value="HAD-like"/>
    <property type="match status" value="1"/>
</dbReference>
<dbReference type="GO" id="GO:0000287">
    <property type="term" value="F:magnesium ion binding"/>
    <property type="evidence" value="ECO:0007669"/>
    <property type="project" value="TreeGrafter"/>
</dbReference>
<dbReference type="Gene3D" id="3.40.50.1000">
    <property type="entry name" value="HAD superfamily/HAD-like"/>
    <property type="match status" value="1"/>
</dbReference>
<evidence type="ECO:0000313" key="1">
    <source>
        <dbReference type="EMBL" id="PPV15800.1"/>
    </source>
</evidence>
<gene>
    <name evidence="1" type="ORF">AWN73_01550</name>
</gene>
<dbReference type="PANTHER" id="PTHR10000">
    <property type="entry name" value="PHOSPHOSERINE PHOSPHATASE"/>
    <property type="match status" value="1"/>
</dbReference>
<dbReference type="InterPro" id="IPR006379">
    <property type="entry name" value="HAD-SF_hydro_IIB"/>
</dbReference>
<dbReference type="SFLD" id="SFLDG01140">
    <property type="entry name" value="C2.B:_Phosphomannomutase_and_P"/>
    <property type="match status" value="1"/>
</dbReference>
<dbReference type="RefSeq" id="WP_003411206.1">
    <property type="nucleotide sequence ID" value="NZ_CP191154.1"/>
</dbReference>
<dbReference type="SFLD" id="SFLDS00003">
    <property type="entry name" value="Haloacid_Dehalogenase"/>
    <property type="match status" value="1"/>
</dbReference>
<dbReference type="PANTHER" id="PTHR10000:SF8">
    <property type="entry name" value="HAD SUPERFAMILY HYDROLASE-LIKE, TYPE 3"/>
    <property type="match status" value="1"/>
</dbReference>
<dbReference type="Proteomes" id="UP000238081">
    <property type="component" value="Unassembled WGS sequence"/>
</dbReference>